<dbReference type="InterPro" id="IPR007890">
    <property type="entry name" value="CHASE2"/>
</dbReference>
<dbReference type="SUPFAM" id="SSF81606">
    <property type="entry name" value="PP2C-like"/>
    <property type="match status" value="1"/>
</dbReference>
<dbReference type="PANTHER" id="PTHR43156:SF2">
    <property type="entry name" value="STAGE II SPORULATION PROTEIN E"/>
    <property type="match status" value="1"/>
</dbReference>
<name>A0ABT8B3P6_9NEIS</name>
<accession>A0ABT8B3P6</accession>
<evidence type="ECO:0000256" key="1">
    <source>
        <dbReference type="ARBA" id="ARBA00022801"/>
    </source>
</evidence>
<dbReference type="Proteomes" id="UP001180081">
    <property type="component" value="Unassembled WGS sequence"/>
</dbReference>
<feature type="transmembrane region" description="Helical" evidence="2">
    <location>
        <begin position="381"/>
        <end position="401"/>
    </location>
</feature>
<evidence type="ECO:0000259" key="4">
    <source>
        <dbReference type="SMART" id="SM01080"/>
    </source>
</evidence>
<reference evidence="5" key="1">
    <citation type="journal article" date="2014" name="Int. J. Syst. Evol. Microbiol.">
        <title>Complete genome of a new Firmicutes species belonging to the dominant human colonic microbiota ('Ruminococcus bicirculans') reveals two chromosomes and a selective capacity to utilize plant glucans.</title>
        <authorList>
            <consortium name="NISC Comparative Sequencing Program"/>
            <person name="Wegmann U."/>
            <person name="Louis P."/>
            <person name="Goesmann A."/>
            <person name="Henrissat B."/>
            <person name="Duncan S.H."/>
            <person name="Flint H.J."/>
        </authorList>
    </citation>
    <scope>NUCLEOTIDE SEQUENCE</scope>
    <source>
        <strain evidence="5">CECT 7703</strain>
    </source>
</reference>
<dbReference type="Gene3D" id="3.60.40.10">
    <property type="entry name" value="PPM-type phosphatase domain"/>
    <property type="match status" value="1"/>
</dbReference>
<comment type="caution">
    <text evidence="5">The sequence shown here is derived from an EMBL/GenBank/DDBJ whole genome shotgun (WGS) entry which is preliminary data.</text>
</comment>
<feature type="domain" description="CHASE2" evidence="4">
    <location>
        <begin position="39"/>
        <end position="370"/>
    </location>
</feature>
<keyword evidence="1" id="KW-0378">Hydrolase</keyword>
<organism evidence="5 6">
    <name type="scientific">Chitinimonas viridis</name>
    <dbReference type="NCBI Taxonomy" id="664880"/>
    <lineage>
        <taxon>Bacteria</taxon>
        <taxon>Pseudomonadati</taxon>
        <taxon>Pseudomonadota</taxon>
        <taxon>Betaproteobacteria</taxon>
        <taxon>Neisseriales</taxon>
        <taxon>Chitinibacteraceae</taxon>
        <taxon>Chitinimonas</taxon>
    </lineage>
</organism>
<keyword evidence="6" id="KW-1185">Reference proteome</keyword>
<protein>
    <submittedName>
        <fullName evidence="5">CHASE2 domain-containing protein</fullName>
    </submittedName>
</protein>
<sequence>MPRRGAVATLLQARRGRPLAILLLIILLGFQQLSPQAGLPVARLALFDLYQHTWPRQPQGQPVTLVEIDEPSLQQLGQWPWPRNKLARLIDAINTHRPLAIGLDLYMPELDQTSPAMVARNLPAKQADLATTLAALPSHEAVLVQSLQSAPVVLGAAGFDYPTLSTTQGLRSQPVLVQGGDALPWLRAYPWVLASLPQLQAAATGQAVLSVDLDGGVVRRMPLAVSVNQQPVPSLAMEMLRVATGVPAVTLVVDQQGIREARVADLIVPTLPNGEVWLPFAPARHSRSVSAAQVLSGQVDPTALQDKLVLIGITGFGLTDLRATPLDAQVPGVEIQAQLMESLIAGQFLQRPAWMRHLEGGVLLLAGLLLIAAVPRTRLRWLAPGTAVLFSLVAAAGFAGFRYGGLLFDAASILIGLCLLLGSLLSSRFLETDTQRRQAQQALQHERELAAKVAGELAAARRLQLGSLPDATRQFPGETRFQLAAVLEPAREVGGDLYDFFMLSTDHLFFIVGDVSGKGLPASLFMVVAKALGKSIALRGEDDITAIIGQLNHELARENPETLFITVVAGILDVATGKLHLINAGHDAPWLRRSNGSLTQLKGAGGPPLCILEDFPYPVQAYQLAVGDTLCVITDGITEAMNAQSELYGMARLEALLTGMPIDAPLEHMVRTVQADVQQFVGDAPPSDDLTLLLLRRNS</sequence>
<dbReference type="SMART" id="SM00331">
    <property type="entry name" value="PP2C_SIG"/>
    <property type="match status" value="1"/>
</dbReference>
<evidence type="ECO:0000256" key="2">
    <source>
        <dbReference type="SAM" id="Phobius"/>
    </source>
</evidence>
<dbReference type="Pfam" id="PF05226">
    <property type="entry name" value="CHASE2"/>
    <property type="match status" value="1"/>
</dbReference>
<evidence type="ECO:0000259" key="3">
    <source>
        <dbReference type="SMART" id="SM00331"/>
    </source>
</evidence>
<dbReference type="SMART" id="SM01080">
    <property type="entry name" value="CHASE2"/>
    <property type="match status" value="1"/>
</dbReference>
<dbReference type="InterPro" id="IPR052016">
    <property type="entry name" value="Bact_Sigma-Reg"/>
</dbReference>
<dbReference type="Pfam" id="PF07228">
    <property type="entry name" value="SpoIIE"/>
    <property type="match status" value="1"/>
</dbReference>
<dbReference type="InterPro" id="IPR036457">
    <property type="entry name" value="PPM-type-like_dom_sf"/>
</dbReference>
<evidence type="ECO:0000313" key="5">
    <source>
        <dbReference type="EMBL" id="MDN3576104.1"/>
    </source>
</evidence>
<proteinExistence type="predicted"/>
<keyword evidence="2" id="KW-0472">Membrane</keyword>
<feature type="domain" description="PPM-type phosphatase" evidence="3">
    <location>
        <begin position="478"/>
        <end position="697"/>
    </location>
</feature>
<dbReference type="RefSeq" id="WP_290331715.1">
    <property type="nucleotide sequence ID" value="NZ_JAUFPU010000004.1"/>
</dbReference>
<feature type="transmembrane region" description="Helical" evidence="2">
    <location>
        <begin position="407"/>
        <end position="430"/>
    </location>
</feature>
<dbReference type="InterPro" id="IPR001932">
    <property type="entry name" value="PPM-type_phosphatase-like_dom"/>
</dbReference>
<dbReference type="EMBL" id="JAUFPU010000004">
    <property type="protein sequence ID" value="MDN3576104.1"/>
    <property type="molecule type" value="Genomic_DNA"/>
</dbReference>
<keyword evidence="2" id="KW-0812">Transmembrane</keyword>
<dbReference type="PANTHER" id="PTHR43156">
    <property type="entry name" value="STAGE II SPORULATION PROTEIN E-RELATED"/>
    <property type="match status" value="1"/>
</dbReference>
<reference evidence="5" key="2">
    <citation type="submission" date="2023-06" db="EMBL/GenBank/DDBJ databases">
        <authorList>
            <person name="Lucena T."/>
            <person name="Sun Q."/>
        </authorList>
    </citation>
    <scope>NUCLEOTIDE SEQUENCE</scope>
    <source>
        <strain evidence="5">CECT 7703</strain>
    </source>
</reference>
<feature type="transmembrane region" description="Helical" evidence="2">
    <location>
        <begin position="354"/>
        <end position="374"/>
    </location>
</feature>
<evidence type="ECO:0000313" key="6">
    <source>
        <dbReference type="Proteomes" id="UP001180081"/>
    </source>
</evidence>
<keyword evidence="2" id="KW-1133">Transmembrane helix</keyword>
<gene>
    <name evidence="5" type="ORF">QWZ03_04895</name>
</gene>